<dbReference type="InterPro" id="IPR050179">
    <property type="entry name" value="Trans_hexapeptide_repeat"/>
</dbReference>
<dbReference type="Pfam" id="PF17836">
    <property type="entry name" value="PglD_N"/>
    <property type="match status" value="1"/>
</dbReference>
<dbReference type="InterPro" id="IPR020019">
    <property type="entry name" value="AcTrfase_PglD-like"/>
</dbReference>
<dbReference type="Pfam" id="PF00132">
    <property type="entry name" value="Hexapep"/>
    <property type="match status" value="1"/>
</dbReference>
<dbReference type="Gene3D" id="3.40.50.20">
    <property type="match status" value="1"/>
</dbReference>
<reference evidence="4" key="1">
    <citation type="journal article" date="2019" name="Int. J. Syst. Evol. Microbiol.">
        <title>The Global Catalogue of Microorganisms (GCM) 10K type strain sequencing project: providing services to taxonomists for standard genome sequencing and annotation.</title>
        <authorList>
            <consortium name="The Broad Institute Genomics Platform"/>
            <consortium name="The Broad Institute Genome Sequencing Center for Infectious Disease"/>
            <person name="Wu L."/>
            <person name="Ma J."/>
        </authorList>
    </citation>
    <scope>NUCLEOTIDE SEQUENCE [LARGE SCALE GENOMIC DNA]</scope>
    <source>
        <strain evidence="4">CCUG 39402</strain>
    </source>
</reference>
<name>A0ABW1U616_9BURK</name>
<dbReference type="SUPFAM" id="SSF51161">
    <property type="entry name" value="Trimeric LpxA-like enzymes"/>
    <property type="match status" value="1"/>
</dbReference>
<dbReference type="NCBIfam" id="TIGR03570">
    <property type="entry name" value="NeuD_NnaD"/>
    <property type="match status" value="1"/>
</dbReference>
<protein>
    <submittedName>
        <fullName evidence="3">NeuD/PglB/VioB family sugar acetyltransferase</fullName>
    </submittedName>
</protein>
<dbReference type="EMBL" id="JBHSRS010000084">
    <property type="protein sequence ID" value="MFC6284423.1"/>
    <property type="molecule type" value="Genomic_DNA"/>
</dbReference>
<organism evidence="3 4">
    <name type="scientific">Polaromonas aquatica</name>
    <dbReference type="NCBI Taxonomy" id="332657"/>
    <lineage>
        <taxon>Bacteria</taxon>
        <taxon>Pseudomonadati</taxon>
        <taxon>Pseudomonadota</taxon>
        <taxon>Betaproteobacteria</taxon>
        <taxon>Burkholderiales</taxon>
        <taxon>Comamonadaceae</taxon>
        <taxon>Polaromonas</taxon>
    </lineage>
</organism>
<evidence type="ECO:0000259" key="2">
    <source>
        <dbReference type="Pfam" id="PF17836"/>
    </source>
</evidence>
<evidence type="ECO:0000313" key="4">
    <source>
        <dbReference type="Proteomes" id="UP001596270"/>
    </source>
</evidence>
<accession>A0ABW1U616</accession>
<comment type="similarity">
    <text evidence="1">Belongs to the transferase hexapeptide repeat family.</text>
</comment>
<keyword evidence="4" id="KW-1185">Reference proteome</keyword>
<dbReference type="InterPro" id="IPR011004">
    <property type="entry name" value="Trimer_LpxA-like_sf"/>
</dbReference>
<comment type="caution">
    <text evidence="3">The sequence shown here is derived from an EMBL/GenBank/DDBJ whole genome shotgun (WGS) entry which is preliminary data.</text>
</comment>
<proteinExistence type="inferred from homology"/>
<dbReference type="PANTHER" id="PTHR43300">
    <property type="entry name" value="ACETYLTRANSFERASE"/>
    <property type="match status" value="1"/>
</dbReference>
<evidence type="ECO:0000256" key="1">
    <source>
        <dbReference type="ARBA" id="ARBA00007274"/>
    </source>
</evidence>
<dbReference type="Proteomes" id="UP001596270">
    <property type="component" value="Unassembled WGS sequence"/>
</dbReference>
<feature type="domain" description="PglD N-terminal" evidence="2">
    <location>
        <begin position="14"/>
        <end position="84"/>
    </location>
</feature>
<sequence>MSLRKPLPAANVVLLLFGAGGHGRVVADAALLGGRWARIVASDRNPAVCHGELLPGIQLLDAQIAKSLEQVMHIAIGGNLAREREAGLWGDKRLVSIIHPLALVSQFSHISDGCFVAGGAVIGPGASIGIGSIVNHGSVVDHDVKVGAFSHIAPNATLGGDVKVGRRVLVGAGAVVLPSMAIADDVTVGAGAVVTTHLPEPGTYTGVPARKIQ</sequence>
<dbReference type="RefSeq" id="WP_371438685.1">
    <property type="nucleotide sequence ID" value="NZ_JBHSRS010000084.1"/>
</dbReference>
<dbReference type="Gene3D" id="2.160.10.10">
    <property type="entry name" value="Hexapeptide repeat proteins"/>
    <property type="match status" value="1"/>
</dbReference>
<dbReference type="InterPro" id="IPR041561">
    <property type="entry name" value="PglD_N"/>
</dbReference>
<dbReference type="PANTHER" id="PTHR43300:SF7">
    <property type="entry name" value="UDP-N-ACETYLBACILLOSAMINE N-ACETYLTRANSFERASE"/>
    <property type="match status" value="1"/>
</dbReference>
<gene>
    <name evidence="3" type="ORF">ACFQND_24635</name>
</gene>
<evidence type="ECO:0000313" key="3">
    <source>
        <dbReference type="EMBL" id="MFC6284423.1"/>
    </source>
</evidence>
<dbReference type="CDD" id="cd03360">
    <property type="entry name" value="LbH_AT_putative"/>
    <property type="match status" value="1"/>
</dbReference>
<dbReference type="InterPro" id="IPR001451">
    <property type="entry name" value="Hexapep"/>
</dbReference>